<name>A0A0T6UBJ8_9GAMM</name>
<dbReference type="GeneID" id="60786699"/>
<reference evidence="1 2" key="1">
    <citation type="submission" date="2020-12" db="EMBL/GenBank/DDBJ databases">
        <title>FDA dAtabase for Regulatory Grade micrObial Sequences (FDA-ARGOS): Supporting development and validation of Infectious Disease Dx tests.</title>
        <authorList>
            <person name="Sproer C."/>
            <person name="Gronow S."/>
            <person name="Severitt S."/>
            <person name="Schroder I."/>
            <person name="Tallon L."/>
            <person name="Sadzewicz L."/>
            <person name="Zhao X."/>
            <person name="Boylan J."/>
            <person name="Ott S."/>
            <person name="Bowen H."/>
            <person name="Vavikolanu K."/>
            <person name="Mehta A."/>
            <person name="Aluvathingal J."/>
            <person name="Nadendla S."/>
            <person name="Lowell S."/>
            <person name="Myers T."/>
            <person name="Yan Y."/>
            <person name="Sichtig H."/>
        </authorList>
    </citation>
    <scope>NUCLEOTIDE SEQUENCE [LARGE SCALE GENOMIC DNA]</scope>
    <source>
        <strain evidence="1 2">FDAARGOS_933</strain>
    </source>
</reference>
<dbReference type="AlphaFoldDB" id="A0A0T6UBJ8"/>
<proteinExistence type="predicted"/>
<dbReference type="EMBL" id="CP065745">
    <property type="protein sequence ID" value="QPR53529.1"/>
    <property type="molecule type" value="Genomic_DNA"/>
</dbReference>
<sequence>MNQLISYIRAIHRQASPVTLTRQESEHYSEHDESGTVIQHQITTSWFANGVVIRQQTEQDEAPSQQLCAECWISYRVIASPIPITPASKLFHNHCQERFWLKVQGITPQG</sequence>
<protein>
    <submittedName>
        <fullName evidence="1">Uncharacterized protein</fullName>
    </submittedName>
</protein>
<evidence type="ECO:0000313" key="2">
    <source>
        <dbReference type="Proteomes" id="UP000595101"/>
    </source>
</evidence>
<dbReference type="RefSeq" id="WP_058053389.1">
    <property type="nucleotide sequence ID" value="NZ_CP065745.1"/>
</dbReference>
<evidence type="ECO:0000313" key="1">
    <source>
        <dbReference type="EMBL" id="QPR53529.1"/>
    </source>
</evidence>
<dbReference type="KEGG" id="aall:I6G90_13790"/>
<dbReference type="Proteomes" id="UP000595101">
    <property type="component" value="Chromosome"/>
</dbReference>
<accession>A0A0T6UBJ8</accession>
<gene>
    <name evidence="1" type="ORF">I6G90_13790</name>
</gene>
<organism evidence="1 2">
    <name type="scientific">Aeromonas allosaccharophila</name>
    <dbReference type="NCBI Taxonomy" id="656"/>
    <lineage>
        <taxon>Bacteria</taxon>
        <taxon>Pseudomonadati</taxon>
        <taxon>Pseudomonadota</taxon>
        <taxon>Gammaproteobacteria</taxon>
        <taxon>Aeromonadales</taxon>
        <taxon>Aeromonadaceae</taxon>
        <taxon>Aeromonas</taxon>
    </lineage>
</organism>